<comment type="caution">
    <text evidence="1">The sequence shown here is derived from an EMBL/GenBank/DDBJ whole genome shotgun (WGS) entry which is preliminary data.</text>
</comment>
<accession>A0ABR0S766</accession>
<sequence>MAEMSNPELPLRVSFIKFEAPRLHRAFSVPADYDSRSDKFIAPRERRQPEIELQVDLKDLQAAINEFQKSFTDSSLTLNTETCTWEDVFNRLEETTVRYKTVDESGMGYLRKLWRKTGENADNIDPWLDFIPDEYGLNFVRAGIVVILQLAKRSVEHRERVHEAIEQVVDAVTRASPKRRIFNWDNSLKDYIQKLYVAVLEAVSVIIQYLLQNIQKIEKPYISTKEFLSAAVIGAALNRARGKEQIAKKPKPVKRSLHHIDHMVNNVKFHATEFAAWYSNLRDEILVDGYSLHLESQTRLRHLDADTKCSIIISTQMKETVDSYLPAIEGKTTSIENKLVQLDDSVKTYNEESRAQHEKFREWMKDELGRELMNFTSEFLRNSDQRWGKLAASFASEISRSRTPIPKPAPLVSSRVLLDLLRVPISAPNKDLDIVMMEKTWFKEQTLLVAEELFQTPLFHQWFASEYSSLFLADGYDEEHATATISSMSIVCLSLIGSIISARREREVVAYFFCGLHCDQTDGPKLMMRSLIMQLLLALQARRLLDLSFIDKEVYLQDLQHAKPQALVFTLQGLVQLFPADMTVYCLVDGVQWFDGGYPGFFKQDMLYFVSKIRELARPQLYGHYHGLVGDHSVRCRLKVLLTSANGTDSCWERVIGPAERVSLGSTF</sequence>
<name>A0ABR0S766_9HYPO</name>
<reference evidence="1 2" key="1">
    <citation type="submission" date="2024-01" db="EMBL/GenBank/DDBJ databases">
        <title>Complete genome of Cladobotryum mycophilum ATHUM6906.</title>
        <authorList>
            <person name="Christinaki A.C."/>
            <person name="Myridakis A.I."/>
            <person name="Kouvelis V.N."/>
        </authorList>
    </citation>
    <scope>NUCLEOTIDE SEQUENCE [LARGE SCALE GENOMIC DNA]</scope>
    <source>
        <strain evidence="1 2">ATHUM6906</strain>
    </source>
</reference>
<evidence type="ECO:0008006" key="3">
    <source>
        <dbReference type="Google" id="ProtNLM"/>
    </source>
</evidence>
<evidence type="ECO:0000313" key="1">
    <source>
        <dbReference type="EMBL" id="KAK5988008.1"/>
    </source>
</evidence>
<keyword evidence="2" id="KW-1185">Reference proteome</keyword>
<dbReference type="PANTHER" id="PTHR40619:SF3">
    <property type="entry name" value="FUNGAL STAND N-TERMINAL GOODBYE DOMAIN-CONTAINING PROTEIN"/>
    <property type="match status" value="1"/>
</dbReference>
<evidence type="ECO:0000313" key="2">
    <source>
        <dbReference type="Proteomes" id="UP001338125"/>
    </source>
</evidence>
<protein>
    <recommendedName>
        <fullName evidence="3">Fungal STAND N-terminal Goodbye domain-containing protein</fullName>
    </recommendedName>
</protein>
<organism evidence="1 2">
    <name type="scientific">Cladobotryum mycophilum</name>
    <dbReference type="NCBI Taxonomy" id="491253"/>
    <lineage>
        <taxon>Eukaryota</taxon>
        <taxon>Fungi</taxon>
        <taxon>Dikarya</taxon>
        <taxon>Ascomycota</taxon>
        <taxon>Pezizomycotina</taxon>
        <taxon>Sordariomycetes</taxon>
        <taxon>Hypocreomycetidae</taxon>
        <taxon>Hypocreales</taxon>
        <taxon>Hypocreaceae</taxon>
        <taxon>Cladobotryum</taxon>
    </lineage>
</organism>
<dbReference type="Proteomes" id="UP001338125">
    <property type="component" value="Unassembled WGS sequence"/>
</dbReference>
<dbReference type="EMBL" id="JAVFKD010000016">
    <property type="protein sequence ID" value="KAK5988008.1"/>
    <property type="molecule type" value="Genomic_DNA"/>
</dbReference>
<gene>
    <name evidence="1" type="ORF">PT974_12144</name>
</gene>
<dbReference type="PANTHER" id="PTHR40619">
    <property type="entry name" value="FUNGAL STAND N-TERMINAL GOODBYE DOMAIN-CONTAINING PROTEIN"/>
    <property type="match status" value="1"/>
</dbReference>
<proteinExistence type="predicted"/>